<organism evidence="1">
    <name type="scientific">Arundo donax</name>
    <name type="common">Giant reed</name>
    <name type="synonym">Donax arundinaceus</name>
    <dbReference type="NCBI Taxonomy" id="35708"/>
    <lineage>
        <taxon>Eukaryota</taxon>
        <taxon>Viridiplantae</taxon>
        <taxon>Streptophyta</taxon>
        <taxon>Embryophyta</taxon>
        <taxon>Tracheophyta</taxon>
        <taxon>Spermatophyta</taxon>
        <taxon>Magnoliopsida</taxon>
        <taxon>Liliopsida</taxon>
        <taxon>Poales</taxon>
        <taxon>Poaceae</taxon>
        <taxon>PACMAD clade</taxon>
        <taxon>Arundinoideae</taxon>
        <taxon>Arundineae</taxon>
        <taxon>Arundo</taxon>
    </lineage>
</organism>
<sequence length="25" mass="3061">MLSRYFQSKMIQQLRLEFSTLVFHG</sequence>
<proteinExistence type="predicted"/>
<name>A0A0A8ZHM3_ARUDO</name>
<evidence type="ECO:0000313" key="1">
    <source>
        <dbReference type="EMBL" id="JAD37158.1"/>
    </source>
</evidence>
<protein>
    <submittedName>
        <fullName evidence="1">Uncharacterized protein</fullName>
    </submittedName>
</protein>
<reference evidence="1" key="2">
    <citation type="journal article" date="2015" name="Data Brief">
        <title>Shoot transcriptome of the giant reed, Arundo donax.</title>
        <authorList>
            <person name="Barrero R.A."/>
            <person name="Guerrero F.D."/>
            <person name="Moolhuijzen P."/>
            <person name="Goolsby J.A."/>
            <person name="Tidwell J."/>
            <person name="Bellgard S.E."/>
            <person name="Bellgard M.I."/>
        </authorList>
    </citation>
    <scope>NUCLEOTIDE SEQUENCE</scope>
    <source>
        <tissue evidence="1">Shoot tissue taken approximately 20 cm above the soil surface</tissue>
    </source>
</reference>
<dbReference type="AlphaFoldDB" id="A0A0A8ZHM3"/>
<accession>A0A0A8ZHM3</accession>
<reference evidence="1" key="1">
    <citation type="submission" date="2014-09" db="EMBL/GenBank/DDBJ databases">
        <authorList>
            <person name="Magalhaes I.L.F."/>
            <person name="Oliveira U."/>
            <person name="Santos F.R."/>
            <person name="Vidigal T.H.D.A."/>
            <person name="Brescovit A.D."/>
            <person name="Santos A.J."/>
        </authorList>
    </citation>
    <scope>NUCLEOTIDE SEQUENCE</scope>
    <source>
        <tissue evidence="1">Shoot tissue taken approximately 20 cm above the soil surface</tissue>
    </source>
</reference>
<dbReference type="EMBL" id="GBRH01260737">
    <property type="protein sequence ID" value="JAD37158.1"/>
    <property type="molecule type" value="Transcribed_RNA"/>
</dbReference>